<reference evidence="5" key="1">
    <citation type="journal article" date="2021" name="PeerJ">
        <title>Extensive microbial diversity within the chicken gut microbiome revealed by metagenomics and culture.</title>
        <authorList>
            <person name="Gilroy R."/>
            <person name="Ravi A."/>
            <person name="Getino M."/>
            <person name="Pursley I."/>
            <person name="Horton D.L."/>
            <person name="Alikhan N.F."/>
            <person name="Baker D."/>
            <person name="Gharbi K."/>
            <person name="Hall N."/>
            <person name="Watson M."/>
            <person name="Adriaenssens E.M."/>
            <person name="Foster-Nyarko E."/>
            <person name="Jarju S."/>
            <person name="Secka A."/>
            <person name="Antonio M."/>
            <person name="Oren A."/>
            <person name="Chaudhuri R.R."/>
            <person name="La Ragione R."/>
            <person name="Hildebrand F."/>
            <person name="Pallen M.J."/>
        </authorList>
    </citation>
    <scope>NUCLEOTIDE SEQUENCE</scope>
    <source>
        <strain evidence="5">CHK188-5543</strain>
    </source>
</reference>
<keyword evidence="3" id="KW-0411">Iron-sulfur</keyword>
<reference evidence="5" key="2">
    <citation type="submission" date="2021-04" db="EMBL/GenBank/DDBJ databases">
        <authorList>
            <person name="Gilroy R."/>
        </authorList>
    </citation>
    <scope>NUCLEOTIDE SEQUENCE</scope>
    <source>
        <strain evidence="5">CHK188-5543</strain>
    </source>
</reference>
<dbReference type="InterPro" id="IPR017896">
    <property type="entry name" value="4Fe4S_Fe-S-bd"/>
</dbReference>
<feature type="domain" description="4Fe-4S ferredoxin-type" evidence="4">
    <location>
        <begin position="287"/>
        <end position="310"/>
    </location>
</feature>
<dbReference type="Gene3D" id="3.30.70.20">
    <property type="match status" value="1"/>
</dbReference>
<evidence type="ECO:0000313" key="5">
    <source>
        <dbReference type="EMBL" id="HIX65937.1"/>
    </source>
</evidence>
<dbReference type="SUPFAM" id="SSF46548">
    <property type="entry name" value="alpha-helical ferredoxin"/>
    <property type="match status" value="1"/>
</dbReference>
<protein>
    <submittedName>
        <fullName evidence="5">Aldo/keto reductase</fullName>
    </submittedName>
</protein>
<dbReference type="GO" id="GO:0051536">
    <property type="term" value="F:iron-sulfur cluster binding"/>
    <property type="evidence" value="ECO:0007669"/>
    <property type="project" value="UniProtKB-KW"/>
</dbReference>
<gene>
    <name evidence="5" type="ORF">H9736_06765</name>
</gene>
<evidence type="ECO:0000259" key="4">
    <source>
        <dbReference type="PROSITE" id="PS51379"/>
    </source>
</evidence>
<organism evidence="5 6">
    <name type="scientific">Candidatus Anaerotruncus excrementipullorum</name>
    <dbReference type="NCBI Taxonomy" id="2838465"/>
    <lineage>
        <taxon>Bacteria</taxon>
        <taxon>Bacillati</taxon>
        <taxon>Bacillota</taxon>
        <taxon>Clostridia</taxon>
        <taxon>Eubacteriales</taxon>
        <taxon>Oscillospiraceae</taxon>
        <taxon>Anaerotruncus</taxon>
    </lineage>
</organism>
<keyword evidence="1" id="KW-0479">Metal-binding</keyword>
<dbReference type="SUPFAM" id="SSF51430">
    <property type="entry name" value="NAD(P)-linked oxidoreductase"/>
    <property type="match status" value="1"/>
</dbReference>
<dbReference type="Gene3D" id="3.20.20.100">
    <property type="entry name" value="NADP-dependent oxidoreductase domain"/>
    <property type="match status" value="1"/>
</dbReference>
<accession>A0A9D2B8A5</accession>
<dbReference type="EMBL" id="DXES01000149">
    <property type="protein sequence ID" value="HIX65937.1"/>
    <property type="molecule type" value="Genomic_DNA"/>
</dbReference>
<dbReference type="PROSITE" id="PS00198">
    <property type="entry name" value="4FE4S_FER_1"/>
    <property type="match status" value="1"/>
</dbReference>
<dbReference type="Pfam" id="PF13187">
    <property type="entry name" value="Fer4_9"/>
    <property type="match status" value="1"/>
</dbReference>
<dbReference type="PANTHER" id="PTHR43312">
    <property type="entry name" value="D-THREO-ALDOSE 1-DEHYDROGENASE"/>
    <property type="match status" value="1"/>
</dbReference>
<evidence type="ECO:0000256" key="2">
    <source>
        <dbReference type="ARBA" id="ARBA00023004"/>
    </source>
</evidence>
<evidence type="ECO:0000256" key="3">
    <source>
        <dbReference type="ARBA" id="ARBA00023014"/>
    </source>
</evidence>
<dbReference type="GO" id="GO:0046872">
    <property type="term" value="F:metal ion binding"/>
    <property type="evidence" value="ECO:0007669"/>
    <property type="project" value="UniProtKB-KW"/>
</dbReference>
<evidence type="ECO:0000313" key="6">
    <source>
        <dbReference type="Proteomes" id="UP000886800"/>
    </source>
</evidence>
<dbReference type="InterPro" id="IPR036812">
    <property type="entry name" value="NAD(P)_OxRdtase_dom_sf"/>
</dbReference>
<feature type="domain" description="4Fe-4S ferredoxin-type" evidence="4">
    <location>
        <begin position="339"/>
        <end position="367"/>
    </location>
</feature>
<comment type="caution">
    <text evidence="5">The sequence shown here is derived from an EMBL/GenBank/DDBJ whole genome shotgun (WGS) entry which is preliminary data.</text>
</comment>
<dbReference type="InterPro" id="IPR053135">
    <property type="entry name" value="AKR2_Oxidoreductase"/>
</dbReference>
<dbReference type="AlphaFoldDB" id="A0A9D2B8A5"/>
<dbReference type="PANTHER" id="PTHR43312:SF2">
    <property type="entry name" value="OXIDOREDUCTASE"/>
    <property type="match status" value="1"/>
</dbReference>
<dbReference type="CDD" id="cd19096">
    <property type="entry name" value="AKR_Fe-S_oxidoreductase"/>
    <property type="match status" value="1"/>
</dbReference>
<dbReference type="PROSITE" id="PS51379">
    <property type="entry name" value="4FE4S_FER_2"/>
    <property type="match status" value="2"/>
</dbReference>
<dbReference type="InterPro" id="IPR023210">
    <property type="entry name" value="NADP_OxRdtase_dom"/>
</dbReference>
<keyword evidence="2" id="KW-0408">Iron</keyword>
<sequence length="377" mass="43222">MIYHDFKELKLSALGLGFMRMPVIDKKDDQLDEPACFEMIDYAMAHGINYYDTGWGYHGEMSETVLGKALAKYPRESFVLADKFPGYDLSTMDKVEWIFEEQLKKCQVDYFDLYLLHNVCEMNFDPYMDPKNHIYPYLLEQKKNGRIHHLGFSTHGSLETMKRFLDLCGEGMEFCQIQLNYLDWDFQDAKAKVELLREWGLPIIVMEPVRGGRLARLTPEQQAPLRALRPQESPAAWAFRFVQSVPGILVTLSGMSNMDQLRENIGLYEEEKPLNQQEWDTLQQVGKELLAQKSLPCTGCHYCVSHCPQGLDIPMLLNLYNEHYFTGGGFIAPMALRAVPADKRPEACIGCRSCEAVCPQQIEISQAMADFTRLLKG</sequence>
<name>A0A9D2B8A5_9FIRM</name>
<proteinExistence type="predicted"/>
<dbReference type="InterPro" id="IPR017900">
    <property type="entry name" value="4Fe4S_Fe_S_CS"/>
</dbReference>
<evidence type="ECO:0000256" key="1">
    <source>
        <dbReference type="ARBA" id="ARBA00022723"/>
    </source>
</evidence>
<dbReference type="Proteomes" id="UP000886800">
    <property type="component" value="Unassembled WGS sequence"/>
</dbReference>
<dbReference type="Pfam" id="PF00248">
    <property type="entry name" value="Aldo_ket_red"/>
    <property type="match status" value="1"/>
</dbReference>